<feature type="region of interest" description="Disordered" evidence="1">
    <location>
        <begin position="108"/>
        <end position="183"/>
    </location>
</feature>
<feature type="compositionally biased region" description="Basic and acidic residues" evidence="1">
    <location>
        <begin position="1823"/>
        <end position="1836"/>
    </location>
</feature>
<feature type="region of interest" description="Disordered" evidence="1">
    <location>
        <begin position="623"/>
        <end position="895"/>
    </location>
</feature>
<feature type="region of interest" description="Disordered" evidence="1">
    <location>
        <begin position="1049"/>
        <end position="1080"/>
    </location>
</feature>
<feature type="region of interest" description="Disordered" evidence="1">
    <location>
        <begin position="1748"/>
        <end position="1836"/>
    </location>
</feature>
<dbReference type="GO" id="GO:0000428">
    <property type="term" value="C:DNA-directed RNA polymerase complex"/>
    <property type="evidence" value="ECO:0007669"/>
    <property type="project" value="UniProtKB-KW"/>
</dbReference>
<organism evidence="2 3">
    <name type="scientific">Cystoisospora suis</name>
    <dbReference type="NCBI Taxonomy" id="483139"/>
    <lineage>
        <taxon>Eukaryota</taxon>
        <taxon>Sar</taxon>
        <taxon>Alveolata</taxon>
        <taxon>Apicomplexa</taxon>
        <taxon>Conoidasida</taxon>
        <taxon>Coccidia</taxon>
        <taxon>Eucoccidiorida</taxon>
        <taxon>Eimeriorina</taxon>
        <taxon>Sarcocystidae</taxon>
        <taxon>Cystoisospora</taxon>
    </lineage>
</organism>
<accession>A0A2C6KQ99</accession>
<feature type="compositionally biased region" description="Low complexity" evidence="1">
    <location>
        <begin position="786"/>
        <end position="805"/>
    </location>
</feature>
<name>A0A2C6KQ99_9APIC</name>
<dbReference type="RefSeq" id="XP_067920348.1">
    <property type="nucleotide sequence ID" value="XM_068067675.1"/>
</dbReference>
<dbReference type="PANTHER" id="PTHR13158:SF5">
    <property type="entry name" value="NAD KINASE 2, MITOCHONDRIAL"/>
    <property type="match status" value="1"/>
</dbReference>
<feature type="compositionally biased region" description="Basic and acidic residues" evidence="1">
    <location>
        <begin position="1651"/>
        <end position="1693"/>
    </location>
</feature>
<gene>
    <name evidence="2" type="ORF">CSUI_007530</name>
</gene>
<sequence length="1901" mass="210557">MFHPRKAVSRTRRISLPSSYSSSSFLSQASLRNSGVCTPHENSDSPLCIHLPVHLRTKGANARICRSCLCHSKSSSLHFSSFLPFSSLSSSSSFRRLFRRNRPPVISSISLGSPSKAATPPPFPPPTDSRSQRRRRDTLPSLLSRRSPLSTYQKTHPLSSPSSLRQCRRLPPSSSFSSFRRQFSRSSEEPNRFRDSFQQHVRFPSSCSSLRLLKVSFLSVPTYLSSLCSTKDFASALHPSAFLVSSSFSSSCVSLYGCLSRHSDLKEVSQWSSFLYPPVFKASSASLSPYTRFFSSLRPSSSSLYSSSLSRPSLSSISCAINSYFRPAFSSSFCSSRDSILSKSTLSFSCRVLSRGGSLHFSSVSLLSTSPCSPPPPPPCRISSSLLLPPSSSPQLSRAYRMIGPSDASKASPGETLVRDEPSSRNERMGLFSTQELTEEEAEEKEDGEDTRGTTTRCMYTPDGCAFSSSPRGKSFFSSPPPVYSSMSTTSDLSSSIFARYTSSSSSIRSFSSSPSSFLSLSSSSSLHSPSSHGQPLSPSYSCFPAVPSSSSSRVFSRRLSYPSPFLSSSFSGNRSSSDRQPRRFSQDRFSHRVSAPLAGRTAAVATTSSTFCSSLLPSTTTIEKRLSSSPEAEELWKEEEEMSERRNLKEDGRGFFADSAGERKEGREREEREERKGRGEIDHLPEGGGENIDKLPSSSFPPESPCHFLPSSSIPQDQTSSRPSSASRGHEENFPWRETSRRCPYSSYGRSAHHLNLPLAASSSSSSADMTKSPKVISSSHYRTFSSSSSPPPSSSSSSPFPCASSPPPSASSSSQEETCCLNRDGDVQLSRPSPLSLSSSSSFPLHPHQSFSSLRHFTHGNSQEKSHKETTSCESPSTRTACSSSSPSPSIPMLDQSALLEDLPTATPPPPSMKIRRVVVLDKLTRFELETEQRLLLFREKLLLERTRSKTTLGGEVPDDDMKKKLIENSLSLEEERERLLSTGMKIVKKSLSEDLGLSEKEEIDSKKKNTLVLSGDSPTSLPRSSSSKESLLSTTCDGAISNISRIGSEKMTHSPSSPSVSTAGSSGDGGVLSSSSCSGPFFPKSPSTIFSSSQQGGFLLDKEQTHRHDPDEDNCLSSSPSSSLSSQTHPISTLSGVHAPVSSLNPPSSMVSSSSSPSSLSSCLQQTREDCVSCSPPEEVIREEKEMSVLEYTRQVTLELQEQFPVAYATHLEHERNVKELVRQLEEDWGVHTTLVKARYFGRNLTDKGKRLSIRKGSSSAFPPDAVIAAGGDGTLLEAASFISSLDEEEDEGIREREEEEEEQEEEDDKDHRGQGRSIAEKKERKGEADDGSSEENEKESEEAKKTDKKKKNNNNEKGGRDDGADSSREEKKKRKKKKFSSQEGIWLFGFNTDPLRSEGRLCLAYRPPRFLPRSDNSSSFSPGVSSSGIMNEKSPFRPHLDDVEETEGEEGGGREGERKEENRDVERQGEMKRRERGTSVKREEREEEQVEEREKEEGEKLGSLTGRRGRYHPEEKEKKKDLLVLHSQKDRQEREKENRRENGDLLDRPSHFNEEKKKGSSSSPSSSFTGEQEKSSSSSSHSSSTACVSLVLSADEGERSCFKILSFHPTFSTPRSPPSPPSSSLSSSSSCLSSSSSSPSFLSLYTKRGDEGRRPSSHSKSHEKEEETPREETLIRKRDDDEERRHRFETSSCKKYVSSVLNYVMRGHATALCRQRIRVEIEYPEALEKQILQRIDQQRKTHTGLMSLTSLEREISPSSPPLFRDDCEQEEEEQPRRRRNDPRCEAPIPSSSSERGETFMKKSQKSWGGKKDEEEEAKQEDRERRDEREDILRHRHEEMKRKKKNNGVKVVHKILRVTALNDIFIGECDSSRTFYGEVSIDRGPSLKQKSSGFLAAT</sequence>
<protein>
    <submittedName>
        <fullName evidence="2">Dna-directed rna polymerase iii rpc8</fullName>
    </submittedName>
</protein>
<feature type="compositionally biased region" description="Basic and acidic residues" evidence="1">
    <location>
        <begin position="1455"/>
        <end position="1488"/>
    </location>
</feature>
<feature type="region of interest" description="Disordered" evidence="1">
    <location>
        <begin position="1011"/>
        <end position="1036"/>
    </location>
</feature>
<dbReference type="PANTHER" id="PTHR13158">
    <property type="match status" value="1"/>
</dbReference>
<comment type="caution">
    <text evidence="2">The sequence shown here is derived from an EMBL/GenBank/DDBJ whole genome shotgun (WGS) entry which is preliminary data.</text>
</comment>
<feature type="compositionally biased region" description="Low complexity" evidence="1">
    <location>
        <begin position="1119"/>
        <end position="1129"/>
    </location>
</feature>
<dbReference type="GeneID" id="94430886"/>
<dbReference type="VEuPathDB" id="ToxoDB:CSUI_007530"/>
<feature type="compositionally biased region" description="Basic and acidic residues" evidence="1">
    <location>
        <begin position="644"/>
        <end position="654"/>
    </location>
</feature>
<feature type="non-terminal residue" evidence="2">
    <location>
        <position position="1901"/>
    </location>
</feature>
<dbReference type="Proteomes" id="UP000221165">
    <property type="component" value="Unassembled WGS sequence"/>
</dbReference>
<proteinExistence type="predicted"/>
<feature type="compositionally biased region" description="Low complexity" evidence="1">
    <location>
        <begin position="1057"/>
        <end position="1080"/>
    </location>
</feature>
<reference evidence="2 3" key="1">
    <citation type="journal article" date="2017" name="Int. J. Parasitol.">
        <title>The genome of the protozoan parasite Cystoisospora suis and a reverse vaccinology approach to identify vaccine candidates.</title>
        <authorList>
            <person name="Palmieri N."/>
            <person name="Shrestha A."/>
            <person name="Ruttkowski B."/>
            <person name="Beck T."/>
            <person name="Vogl C."/>
            <person name="Tomley F."/>
            <person name="Blake D.P."/>
            <person name="Joachim A."/>
        </authorList>
    </citation>
    <scope>NUCLEOTIDE SEQUENCE [LARGE SCALE GENOMIC DNA]</scope>
    <source>
        <strain evidence="2 3">Wien I</strain>
    </source>
</reference>
<feature type="compositionally biased region" description="Basic and acidic residues" evidence="1">
    <location>
        <begin position="1313"/>
        <end position="1332"/>
    </location>
</feature>
<feature type="compositionally biased region" description="Basic and acidic residues" evidence="1">
    <location>
        <begin position="864"/>
        <end position="873"/>
    </location>
</feature>
<feature type="compositionally biased region" description="Basic and acidic residues" evidence="1">
    <location>
        <begin position="661"/>
        <end position="686"/>
    </location>
</feature>
<feature type="compositionally biased region" description="Acidic residues" evidence="1">
    <location>
        <begin position="632"/>
        <end position="643"/>
    </location>
</feature>
<keyword evidence="3" id="KW-1185">Reference proteome</keyword>
<feature type="region of interest" description="Disordered" evidence="1">
    <location>
        <begin position="569"/>
        <end position="592"/>
    </location>
</feature>
<feature type="compositionally biased region" description="Polar residues" evidence="1">
    <location>
        <begin position="152"/>
        <end position="165"/>
    </location>
</feature>
<evidence type="ECO:0000256" key="1">
    <source>
        <dbReference type="SAM" id="MobiDB-lite"/>
    </source>
</evidence>
<feature type="compositionally biased region" description="Low complexity" evidence="1">
    <location>
        <begin position="1564"/>
        <end position="1591"/>
    </location>
</feature>
<feature type="region of interest" description="Disordered" evidence="1">
    <location>
        <begin position="1286"/>
        <end position="1591"/>
    </location>
</feature>
<evidence type="ECO:0000313" key="3">
    <source>
        <dbReference type="Proteomes" id="UP000221165"/>
    </source>
</evidence>
<feature type="compositionally biased region" description="Basic and acidic residues" evidence="1">
    <location>
        <begin position="417"/>
        <end position="428"/>
    </location>
</feature>
<dbReference type="OrthoDB" id="185618at2759"/>
<keyword evidence="2" id="KW-0240">DNA-directed RNA polymerase</keyword>
<feature type="compositionally biased region" description="Basic and acidic residues" evidence="1">
    <location>
        <begin position="1357"/>
        <end position="1374"/>
    </location>
</feature>
<feature type="compositionally biased region" description="Basic and acidic residues" evidence="1">
    <location>
        <begin position="1515"/>
        <end position="1562"/>
    </location>
</feature>
<dbReference type="EMBL" id="MIGC01003980">
    <property type="protein sequence ID" value="PHJ18642.1"/>
    <property type="molecule type" value="Genomic_DNA"/>
</dbReference>
<feature type="compositionally biased region" description="Low complexity" evidence="1">
    <location>
        <begin position="173"/>
        <end position="183"/>
    </location>
</feature>
<feature type="compositionally biased region" description="Basic and acidic residues" evidence="1">
    <location>
        <begin position="577"/>
        <end position="591"/>
    </location>
</feature>
<feature type="region of interest" description="Disordered" evidence="1">
    <location>
        <begin position="1612"/>
        <end position="1693"/>
    </location>
</feature>
<feature type="compositionally biased region" description="Basic and acidic residues" evidence="1">
    <location>
        <begin position="729"/>
        <end position="742"/>
    </location>
</feature>
<keyword evidence="2" id="KW-0804">Transcription</keyword>
<feature type="compositionally biased region" description="Low complexity" evidence="1">
    <location>
        <begin position="1418"/>
        <end position="1431"/>
    </location>
</feature>
<feature type="region of interest" description="Disordered" evidence="1">
    <location>
        <begin position="404"/>
        <end position="459"/>
    </location>
</feature>
<dbReference type="GO" id="GO:0005739">
    <property type="term" value="C:mitochondrion"/>
    <property type="evidence" value="ECO:0007669"/>
    <property type="project" value="TreeGrafter"/>
</dbReference>
<feature type="compositionally biased region" description="Low complexity" evidence="1">
    <location>
        <begin position="1020"/>
        <end position="1036"/>
    </location>
</feature>
<dbReference type="GO" id="GO:0003951">
    <property type="term" value="F:NAD+ kinase activity"/>
    <property type="evidence" value="ECO:0007669"/>
    <property type="project" value="TreeGrafter"/>
</dbReference>
<feature type="region of interest" description="Disordered" evidence="1">
    <location>
        <begin position="1107"/>
        <end position="1164"/>
    </location>
</feature>
<feature type="compositionally biased region" description="Low complexity" evidence="1">
    <location>
        <begin position="1143"/>
        <end position="1164"/>
    </location>
</feature>
<dbReference type="GO" id="GO:0019674">
    <property type="term" value="P:NAD+ metabolic process"/>
    <property type="evidence" value="ECO:0007669"/>
    <property type="project" value="TreeGrafter"/>
</dbReference>
<evidence type="ECO:0000313" key="2">
    <source>
        <dbReference type="EMBL" id="PHJ18642.1"/>
    </source>
</evidence>
<feature type="compositionally biased region" description="Low complexity" evidence="1">
    <location>
        <begin position="830"/>
        <end position="855"/>
    </location>
</feature>
<feature type="compositionally biased region" description="Acidic residues" evidence="1">
    <location>
        <begin position="1289"/>
        <end position="1312"/>
    </location>
</feature>
<feature type="compositionally biased region" description="Polar residues" evidence="1">
    <location>
        <begin position="711"/>
        <end position="728"/>
    </location>
</feature>
<feature type="compositionally biased region" description="Low complexity" evidence="1">
    <location>
        <begin position="139"/>
        <end position="151"/>
    </location>
</feature>
<feature type="compositionally biased region" description="Acidic residues" evidence="1">
    <location>
        <begin position="1333"/>
        <end position="1344"/>
    </location>
</feature>
<feature type="compositionally biased region" description="Low complexity" evidence="1">
    <location>
        <begin position="877"/>
        <end position="894"/>
    </location>
</feature>
<feature type="compositionally biased region" description="Acidic residues" evidence="1">
    <location>
        <begin position="437"/>
        <end position="449"/>
    </location>
</feature>
<feature type="compositionally biased region" description="Low complexity" evidence="1">
    <location>
        <begin position="1626"/>
        <end position="1648"/>
    </location>
</feature>